<accession>A0ABS1JUE2</accession>
<evidence type="ECO:0000313" key="1">
    <source>
        <dbReference type="EMBL" id="MBL0427776.1"/>
    </source>
</evidence>
<protein>
    <submittedName>
        <fullName evidence="1">Uncharacterized protein</fullName>
    </submittedName>
</protein>
<evidence type="ECO:0000313" key="2">
    <source>
        <dbReference type="Proteomes" id="UP000622707"/>
    </source>
</evidence>
<dbReference type="RefSeq" id="WP_201692408.1">
    <property type="nucleotide sequence ID" value="NZ_JAEQND010000013.1"/>
</dbReference>
<reference evidence="1 2" key="1">
    <citation type="journal article" date="2017" name="Int. J. Syst. Evol. Microbiol.">
        <title>Ramlibacter alkalitolerans sp. nov., alkali-tolerant bacterium isolated from soil of ginseng.</title>
        <authorList>
            <person name="Lee D.H."/>
            <person name="Cha C.J."/>
        </authorList>
    </citation>
    <scope>NUCLEOTIDE SEQUENCE [LARGE SCALE GENOMIC DNA]</scope>
    <source>
        <strain evidence="1 2">KACC 19305</strain>
    </source>
</reference>
<dbReference type="EMBL" id="JAEQND010000013">
    <property type="protein sequence ID" value="MBL0427776.1"/>
    <property type="molecule type" value="Genomic_DNA"/>
</dbReference>
<organism evidence="1 2">
    <name type="scientific">Ramlibacter alkalitolerans</name>
    <dbReference type="NCBI Taxonomy" id="2039631"/>
    <lineage>
        <taxon>Bacteria</taxon>
        <taxon>Pseudomonadati</taxon>
        <taxon>Pseudomonadota</taxon>
        <taxon>Betaproteobacteria</taxon>
        <taxon>Burkholderiales</taxon>
        <taxon>Comamonadaceae</taxon>
        <taxon>Ramlibacter</taxon>
    </lineage>
</organism>
<comment type="caution">
    <text evidence="1">The sequence shown here is derived from an EMBL/GenBank/DDBJ whole genome shotgun (WGS) entry which is preliminary data.</text>
</comment>
<dbReference type="Proteomes" id="UP000622707">
    <property type="component" value="Unassembled WGS sequence"/>
</dbReference>
<keyword evidence="2" id="KW-1185">Reference proteome</keyword>
<name>A0ABS1JUE2_9BURK</name>
<sequence>MLDRTELKARLERSLRATLAEGGARGDQSLLAVSYLGQGRFQAEFVAAGHSANPGQVLLPLPRADLFRALSPAEVDAAGESYLAQAGWFLKEGVSIVPENRTRTQQSMLAERVEEYWKRERPLQVDATVSDVCESAVRAFERKQPDYFPFTDYGLVLTAEQFRSQDDHEEAFPLPNGNVYVPSPALRAQVMTMPEDRAREVLIRAAEVRASFDRLKGMGLKELHCQCTSVSPQGAPATWRFHASGQDVTQDVANVLNTPFRSHLGTMLFKALNKTFEKLSLLFTGEAYEIVIAPRNPQPQKTRSSAGAER</sequence>
<gene>
    <name evidence="1" type="ORF">JI746_21905</name>
</gene>
<proteinExistence type="predicted"/>